<reference evidence="2" key="2">
    <citation type="submission" date="2020-01" db="EMBL/GenBank/DDBJ databases">
        <authorList>
            <person name="Korhonen P.K.K."/>
            <person name="Guangxu M.G."/>
            <person name="Wang T.W."/>
            <person name="Stroehlein A.J.S."/>
            <person name="Young N.D."/>
            <person name="Ang C.-S.A."/>
            <person name="Fernando D.W.F."/>
            <person name="Lu H.L."/>
            <person name="Taylor S.T."/>
            <person name="Ehtesham M.E.M."/>
            <person name="Najaraj S.H.N."/>
            <person name="Harsha G.H.G."/>
            <person name="Madugundu A.M."/>
            <person name="Renuse S.R."/>
            <person name="Holt D.H."/>
            <person name="Pandey A.P."/>
            <person name="Papenfuss A.P."/>
            <person name="Gasser R.B.G."/>
            <person name="Fischer K.F."/>
        </authorList>
    </citation>
    <scope>NUCLEOTIDE SEQUENCE</scope>
    <source>
        <strain evidence="2">SSS_KF_BRIS2020</strain>
    </source>
</reference>
<evidence type="ECO:0000256" key="1">
    <source>
        <dbReference type="SAM" id="Phobius"/>
    </source>
</evidence>
<keyword evidence="1" id="KW-0472">Membrane</keyword>
<evidence type="ECO:0000313" key="3">
    <source>
        <dbReference type="EnsemblMetazoa" id="KAF7493181.1"/>
    </source>
</evidence>
<evidence type="ECO:0000313" key="2">
    <source>
        <dbReference type="EMBL" id="KAF7493181.1"/>
    </source>
</evidence>
<keyword evidence="1" id="KW-1133">Transmembrane helix</keyword>
<dbReference type="Proteomes" id="UP000070412">
    <property type="component" value="Unassembled WGS sequence"/>
</dbReference>
<name>A0A834RAT9_SARSC</name>
<accession>A0A834RAT9</accession>
<gene>
    <name evidence="2" type="ORF">SSS_2568</name>
</gene>
<dbReference type="EnsemblMetazoa" id="SSS_2568s_mrna">
    <property type="protein sequence ID" value="KAF7493181.1"/>
    <property type="gene ID" value="SSS_2568"/>
</dbReference>
<dbReference type="AlphaFoldDB" id="A0A834RAT9"/>
<keyword evidence="1" id="KW-0812">Transmembrane</keyword>
<organism evidence="2">
    <name type="scientific">Sarcoptes scabiei</name>
    <name type="common">Itch mite</name>
    <name type="synonym">Acarus scabiei</name>
    <dbReference type="NCBI Taxonomy" id="52283"/>
    <lineage>
        <taxon>Eukaryota</taxon>
        <taxon>Metazoa</taxon>
        <taxon>Ecdysozoa</taxon>
        <taxon>Arthropoda</taxon>
        <taxon>Chelicerata</taxon>
        <taxon>Arachnida</taxon>
        <taxon>Acari</taxon>
        <taxon>Acariformes</taxon>
        <taxon>Sarcoptiformes</taxon>
        <taxon>Astigmata</taxon>
        <taxon>Psoroptidia</taxon>
        <taxon>Sarcoptoidea</taxon>
        <taxon>Sarcoptidae</taxon>
        <taxon>Sarcoptinae</taxon>
        <taxon>Sarcoptes</taxon>
    </lineage>
</organism>
<sequence>MYGIGLIYFIIHLLLLMLIVAILTLVRRRIMMNKVKQILTKRSDKNLKLDNLYDDFDHNQMDSLLTKNLSNRIDWNAEESDEEEREEMKKKNLGTNCSDCNRKHCFNNRYSRQKQSLIETKRLERIRNRFMEFKLKQMLLKGLERQLQTAMD</sequence>
<evidence type="ECO:0000313" key="4">
    <source>
        <dbReference type="Proteomes" id="UP000070412"/>
    </source>
</evidence>
<protein>
    <submittedName>
        <fullName evidence="2 3">Uncharacterized protein</fullName>
    </submittedName>
</protein>
<proteinExistence type="predicted"/>
<feature type="transmembrane region" description="Helical" evidence="1">
    <location>
        <begin position="6"/>
        <end position="26"/>
    </location>
</feature>
<keyword evidence="4" id="KW-1185">Reference proteome</keyword>
<dbReference type="EMBL" id="WVUK01000056">
    <property type="protein sequence ID" value="KAF7493181.1"/>
    <property type="molecule type" value="Genomic_DNA"/>
</dbReference>
<reference evidence="3" key="3">
    <citation type="submission" date="2022-06" db="UniProtKB">
        <authorList>
            <consortium name="EnsemblMetazoa"/>
        </authorList>
    </citation>
    <scope>IDENTIFICATION</scope>
</reference>
<reference evidence="4" key="1">
    <citation type="journal article" date="2020" name="PLoS Negl. Trop. Dis.">
        <title>High-quality nuclear genome for Sarcoptes scabiei-A critical resource for a neglected parasite.</title>
        <authorList>
            <person name="Korhonen P.K."/>
            <person name="Gasser R.B."/>
            <person name="Ma G."/>
            <person name="Wang T."/>
            <person name="Stroehlein A.J."/>
            <person name="Young N.D."/>
            <person name="Ang C.S."/>
            <person name="Fernando D.D."/>
            <person name="Lu H.C."/>
            <person name="Taylor S."/>
            <person name="Reynolds S.L."/>
            <person name="Mofiz E."/>
            <person name="Najaraj S.H."/>
            <person name="Gowda H."/>
            <person name="Madugundu A."/>
            <person name="Renuse S."/>
            <person name="Holt D."/>
            <person name="Pandey A."/>
            <person name="Papenfuss A.T."/>
            <person name="Fischer K."/>
        </authorList>
    </citation>
    <scope>NUCLEOTIDE SEQUENCE [LARGE SCALE GENOMIC DNA]</scope>
</reference>